<protein>
    <submittedName>
        <fullName evidence="1">WRKY domain-containing protein</fullName>
    </submittedName>
</protein>
<sequence>MEAAAVAGVLSLKKLITMLTSKQSKHKASLEKEKMMDLDTQAMVNKAMSEFHKLINLLGHTCSGHARFRRAPFMFKSSLSCSNMVYAPQPLQCLPPRALDNGFVKRRCNSNGNSQYSASRILRKIVRVPAVNMKMVNVPSDHFSWRKYGQKPIKGSPYPRGYYRCSSMRGCPARKAY</sequence>
<dbReference type="EMBL" id="CM037018">
    <property type="protein sequence ID" value="KAH7674407.1"/>
    <property type="molecule type" value="Genomic_DNA"/>
</dbReference>
<organism evidence="1 2">
    <name type="scientific">Dioscorea alata</name>
    <name type="common">Purple yam</name>
    <dbReference type="NCBI Taxonomy" id="55571"/>
    <lineage>
        <taxon>Eukaryota</taxon>
        <taxon>Viridiplantae</taxon>
        <taxon>Streptophyta</taxon>
        <taxon>Embryophyta</taxon>
        <taxon>Tracheophyta</taxon>
        <taxon>Spermatophyta</taxon>
        <taxon>Magnoliopsida</taxon>
        <taxon>Liliopsida</taxon>
        <taxon>Dioscoreales</taxon>
        <taxon>Dioscoreaceae</taxon>
        <taxon>Dioscorea</taxon>
    </lineage>
</organism>
<name>A0ACB7VK11_DIOAL</name>
<evidence type="ECO:0000313" key="2">
    <source>
        <dbReference type="Proteomes" id="UP000827976"/>
    </source>
</evidence>
<dbReference type="Proteomes" id="UP000827976">
    <property type="component" value="Chromosome 8"/>
</dbReference>
<gene>
    <name evidence="1" type="ORF">IHE45_08G071000</name>
</gene>
<reference evidence="2" key="1">
    <citation type="journal article" date="2022" name="Nat. Commun.">
        <title>Chromosome evolution and the genetic basis of agronomically important traits in greater yam.</title>
        <authorList>
            <person name="Bredeson J.V."/>
            <person name="Lyons J.B."/>
            <person name="Oniyinde I.O."/>
            <person name="Okereke N.R."/>
            <person name="Kolade O."/>
            <person name="Nnabue I."/>
            <person name="Nwadili C.O."/>
            <person name="Hribova E."/>
            <person name="Parker M."/>
            <person name="Nwogha J."/>
            <person name="Shu S."/>
            <person name="Carlson J."/>
            <person name="Kariba R."/>
            <person name="Muthemba S."/>
            <person name="Knop K."/>
            <person name="Barton G.J."/>
            <person name="Sherwood A.V."/>
            <person name="Lopez-Montes A."/>
            <person name="Asiedu R."/>
            <person name="Jamnadass R."/>
            <person name="Muchugi A."/>
            <person name="Goodstein D."/>
            <person name="Egesi C.N."/>
            <person name="Featherston J."/>
            <person name="Asfaw A."/>
            <person name="Simpson G.G."/>
            <person name="Dolezel J."/>
            <person name="Hendre P.S."/>
            <person name="Van Deynze A."/>
            <person name="Kumar P.L."/>
            <person name="Obidiegwu J.E."/>
            <person name="Bhattacharjee R."/>
            <person name="Rokhsar D.S."/>
        </authorList>
    </citation>
    <scope>NUCLEOTIDE SEQUENCE [LARGE SCALE GENOMIC DNA]</scope>
    <source>
        <strain evidence="2">cv. TDa95/00328</strain>
    </source>
</reference>
<proteinExistence type="predicted"/>
<evidence type="ECO:0000313" key="1">
    <source>
        <dbReference type="EMBL" id="KAH7674407.1"/>
    </source>
</evidence>
<keyword evidence="2" id="KW-1185">Reference proteome</keyword>
<comment type="caution">
    <text evidence="1">The sequence shown here is derived from an EMBL/GenBank/DDBJ whole genome shotgun (WGS) entry which is preliminary data.</text>
</comment>
<accession>A0ACB7VK11</accession>